<accession>A0ABX4HVS6</accession>
<dbReference type="InterPro" id="IPR041679">
    <property type="entry name" value="DNA2/NAM7-like_C"/>
</dbReference>
<feature type="domain" description="Restriction endonuclease type II-like" evidence="9">
    <location>
        <begin position="1334"/>
        <end position="1426"/>
    </location>
</feature>
<dbReference type="Pfam" id="PF13086">
    <property type="entry name" value="AAA_11"/>
    <property type="match status" value="1"/>
</dbReference>
<dbReference type="InterPro" id="IPR027417">
    <property type="entry name" value="P-loop_NTPase"/>
</dbReference>
<feature type="region of interest" description="Disordered" evidence="6">
    <location>
        <begin position="326"/>
        <end position="350"/>
    </location>
</feature>
<evidence type="ECO:0000256" key="2">
    <source>
        <dbReference type="ARBA" id="ARBA00022741"/>
    </source>
</evidence>
<keyword evidence="5" id="KW-0067">ATP-binding</keyword>
<keyword evidence="11" id="KW-1185">Reference proteome</keyword>
<dbReference type="Proteomes" id="UP000217561">
    <property type="component" value="Unassembled WGS sequence"/>
</dbReference>
<evidence type="ECO:0000259" key="9">
    <source>
        <dbReference type="Pfam" id="PF18741"/>
    </source>
</evidence>
<evidence type="ECO:0000259" key="7">
    <source>
        <dbReference type="Pfam" id="PF13086"/>
    </source>
</evidence>
<dbReference type="PANTHER" id="PTHR43788">
    <property type="entry name" value="DNA2/NAM7 HELICASE FAMILY MEMBER"/>
    <property type="match status" value="1"/>
</dbReference>
<dbReference type="EMBL" id="NSGH01000001">
    <property type="protein sequence ID" value="PBB06939.1"/>
    <property type="molecule type" value="Genomic_DNA"/>
</dbReference>
<dbReference type="InterPro" id="IPR011335">
    <property type="entry name" value="Restrct_endonuc-II-like"/>
</dbReference>
<dbReference type="Pfam" id="PF18741">
    <property type="entry name" value="MTES_1575"/>
    <property type="match status" value="1"/>
</dbReference>
<evidence type="ECO:0000256" key="4">
    <source>
        <dbReference type="ARBA" id="ARBA00022806"/>
    </source>
</evidence>
<dbReference type="CDD" id="cd18808">
    <property type="entry name" value="SF1_C_Upf1"/>
    <property type="match status" value="1"/>
</dbReference>
<keyword evidence="4" id="KW-0347">Helicase</keyword>
<gene>
    <name evidence="10" type="ORF">CKW00_00320</name>
</gene>
<evidence type="ECO:0000313" key="11">
    <source>
        <dbReference type="Proteomes" id="UP000217561"/>
    </source>
</evidence>
<comment type="caution">
    <text evidence="10">The sequence shown here is derived from an EMBL/GenBank/DDBJ whole genome shotgun (WGS) entry which is preliminary data.</text>
</comment>
<dbReference type="Gene3D" id="3.40.50.300">
    <property type="entry name" value="P-loop containing nucleotide triphosphate hydrolases"/>
    <property type="match status" value="3"/>
</dbReference>
<dbReference type="InterPro" id="IPR047187">
    <property type="entry name" value="SF1_C_Upf1"/>
</dbReference>
<dbReference type="PANTHER" id="PTHR43788:SF8">
    <property type="entry name" value="DNA-BINDING PROTEIN SMUBP-2"/>
    <property type="match status" value="1"/>
</dbReference>
<dbReference type="Gene3D" id="3.40.960.10">
    <property type="entry name" value="VSR Endonuclease"/>
    <property type="match status" value="1"/>
</dbReference>
<sequence length="1442" mass="167558">MQSVQNDKGTRFFKYLLELNNLVGKVERDYRGYEMVWERDSIENLEGVRLFEECVEEDRVFEIDRPSITERDERPPKLPSILAGWIDGNIKDIDHLPAYYIERKEKSGDKEAPAVSFEEDPKRVEAFKTWIKEWEKWAENLREKRIVLNLYDKFFHLVSRFDQEGDTLEFIYGRGIMTWKHNDKSVGTIRHPLVSAKLELELNPSQKRIIAKTSEDTVKVERDMLSGIQLPNRRALDKVILSMQEQGIDEEFEELFEQFVTLIHPDGAVKDRKKHIDIKATPAIYDQGVFALRSKKVRVLREDLEQIIGGVKEGSLEMTEAVTSIFEGKSPQNSREGKGETKNPLPKDHLYFPLPANEQQKNIVNRIENNFGVTVQGPPGTGKTHTIANLVSHFLSQGKRILITSQKENALKVLKDKIPESIQDLCVPVLGGGRDSMEGIEKSIRTLSEQLGELDGPRLKKNIEHNLQLLDESKREEARLTNKLKIYTEKEGTPLAYGGEKLHKYDVAKQLAHTDIDYSWIKDDIGMEVTFPLTKEEWTNFWTLKNRIGNEELSLRDKRLPSLDTEIMSVPEFNDLVEEVGELDDYEDEGQRIIEAYQLREDRGSLAQWSERMETILSFRTLIQKDSSRMIVNDLKAGGSREARWRNLYEEQKAGITRLFELYNDLVSENVNLPDKNLKEIEEDVRTAKEPLEQGKKPSFLFFLFKGKNTKYLFEEEVLNGKPLETLEDLQVIERHLEYAKLKEETARVLNGNLQEVGATEVNQDNSRFPHEAEEALETIRQVIEYVDEIKQVEQQLPGETDFYDFAHVEEFRKELDIADKYVALNHWRIRQKEETAKLKEISNETDIHPIIHKFISAMETGDNQKWESAVEQLLHFGERKKLVVEFYKHLQKLKQSLPATAAFLESKVGEEQELPEDYKEALENQKLQTWLDETKDVNVARLKDRLEEQHKEQKRLIREVVTDSTWKSQMERITDEEKRALSSWKTYIKRYGKGTGKSAQRNLKGARNSMKTAQGAIPVWIMPVNQVLENFPVTNDKFDVVIFDESSQCDLFSTNVLMRGEKMIVVGDEEQISPQAIGTRDEDVQELVRRYLYDIPNANLFDGNISLYEMAEQTFPKEGKLMLREHFRCVPEIIQFSNDLSYGGEMIPLRLPVEEEKLEPPVLARKVEDGYNDAKEKDINEPEADKIAADMQEMVSDPAYEGQTFGVITLQGQKQAQLLETKLREAIGDEEFVERKVICGDAYTLQGDERDVVFMSMVVAPERRFRSLTKNSEKQRINVAASRAKNQMRLYHSVDTNDLKPDDFRYKLLSYCKNPSRVADELKNLEEYCDSPFEVDVMRAILAKGYKVTPQVKVGRYRIDLVVEGMRNRLAVECDGERWHGPEKFEEDMVRQESLERAGWKFWRLRGRDFYLNKKESLESLWQKLEEMGIEPQHYEEKQKL</sequence>
<evidence type="ECO:0000259" key="8">
    <source>
        <dbReference type="Pfam" id="PF13087"/>
    </source>
</evidence>
<dbReference type="InterPro" id="IPR049468">
    <property type="entry name" value="Restrct_endonuc-II-like_dom"/>
</dbReference>
<organism evidence="10 11">
    <name type="scientific">Salimicrobium humidisoli</name>
    <dbReference type="NCBI Taxonomy" id="2029857"/>
    <lineage>
        <taxon>Bacteria</taxon>
        <taxon>Bacillati</taxon>
        <taxon>Bacillota</taxon>
        <taxon>Bacilli</taxon>
        <taxon>Bacillales</taxon>
        <taxon>Bacillaceae</taxon>
        <taxon>Salimicrobium</taxon>
    </lineage>
</organism>
<evidence type="ECO:0000313" key="10">
    <source>
        <dbReference type="EMBL" id="PBB06939.1"/>
    </source>
</evidence>
<feature type="compositionally biased region" description="Basic and acidic residues" evidence="6">
    <location>
        <begin position="335"/>
        <end position="350"/>
    </location>
</feature>
<evidence type="ECO:0000256" key="3">
    <source>
        <dbReference type="ARBA" id="ARBA00022801"/>
    </source>
</evidence>
<feature type="domain" description="DNA2/NAM7 helicase-like C-terminal" evidence="8">
    <location>
        <begin position="1107"/>
        <end position="1289"/>
    </location>
</feature>
<dbReference type="Pfam" id="PF13087">
    <property type="entry name" value="AAA_12"/>
    <property type="match status" value="1"/>
</dbReference>
<comment type="similarity">
    <text evidence="1">Belongs to the DNA2/NAM7 helicase family.</text>
</comment>
<dbReference type="RefSeq" id="WP_095820855.1">
    <property type="nucleotide sequence ID" value="NZ_NSGH01000001.1"/>
</dbReference>
<feature type="domain" description="DNA2/NAM7 helicase helicase" evidence="7">
    <location>
        <begin position="357"/>
        <end position="490"/>
    </location>
</feature>
<name>A0ABX4HVS6_9BACI</name>
<evidence type="ECO:0008006" key="12">
    <source>
        <dbReference type="Google" id="ProtNLM"/>
    </source>
</evidence>
<evidence type="ECO:0000256" key="1">
    <source>
        <dbReference type="ARBA" id="ARBA00007913"/>
    </source>
</evidence>
<keyword evidence="2" id="KW-0547">Nucleotide-binding</keyword>
<protein>
    <recommendedName>
        <fullName evidence="12">Superfamily I DNA and/or RNA helicase</fullName>
    </recommendedName>
</protein>
<proteinExistence type="inferred from homology"/>
<evidence type="ECO:0000256" key="6">
    <source>
        <dbReference type="SAM" id="MobiDB-lite"/>
    </source>
</evidence>
<dbReference type="SUPFAM" id="SSF52980">
    <property type="entry name" value="Restriction endonuclease-like"/>
    <property type="match status" value="1"/>
</dbReference>
<dbReference type="SUPFAM" id="SSF52540">
    <property type="entry name" value="P-loop containing nucleoside triphosphate hydrolases"/>
    <property type="match status" value="1"/>
</dbReference>
<keyword evidence="3" id="KW-0378">Hydrolase</keyword>
<reference evidence="10 11" key="1">
    <citation type="submission" date="2017-08" db="EMBL/GenBank/DDBJ databases">
        <title>Salimicrobium alkalisoli sp. nov., isolated from saline alkaline soil.</title>
        <authorList>
            <person name="Zhang G."/>
            <person name="Xiong Q."/>
        </authorList>
    </citation>
    <scope>NUCLEOTIDE SEQUENCE [LARGE SCALE GENOMIC DNA]</scope>
    <source>
        <strain evidence="10 11">WN024</strain>
    </source>
</reference>
<dbReference type="InterPro" id="IPR041677">
    <property type="entry name" value="DNA2/NAM7_AAA_11"/>
</dbReference>
<dbReference type="InterPro" id="IPR050534">
    <property type="entry name" value="Coronavir_polyprotein_1ab"/>
</dbReference>
<evidence type="ECO:0000256" key="5">
    <source>
        <dbReference type="ARBA" id="ARBA00022840"/>
    </source>
</evidence>